<proteinExistence type="inferred from homology"/>
<evidence type="ECO:0000313" key="14">
    <source>
        <dbReference type="Proteomes" id="UP001164803"/>
    </source>
</evidence>
<reference evidence="13" key="1">
    <citation type="submission" date="2022-08" db="EMBL/GenBank/DDBJ databases">
        <title>Alicyclobacillus dauci DSM2870, complete genome.</title>
        <authorList>
            <person name="Wang Q."/>
            <person name="Cai R."/>
            <person name="Wang Z."/>
        </authorList>
    </citation>
    <scope>NUCLEOTIDE SEQUENCE</scope>
    <source>
        <strain evidence="13">DSM 28700</strain>
    </source>
</reference>
<dbReference type="Gene3D" id="3.20.20.70">
    <property type="entry name" value="Aldolase class I"/>
    <property type="match status" value="1"/>
</dbReference>
<dbReference type="Proteomes" id="UP001164803">
    <property type="component" value="Chromosome"/>
</dbReference>
<keyword evidence="9 11" id="KW-0413">Isomerase</keyword>
<evidence type="ECO:0000256" key="3">
    <source>
        <dbReference type="ARBA" id="ARBA00022630"/>
    </source>
</evidence>
<feature type="binding site" evidence="11">
    <location>
        <begin position="281"/>
        <end position="282"/>
    </location>
    <ligand>
        <name>FMN</name>
        <dbReference type="ChEBI" id="CHEBI:58210"/>
    </ligand>
</feature>
<keyword evidence="6 11" id="KW-0460">Magnesium</keyword>
<evidence type="ECO:0000259" key="12">
    <source>
        <dbReference type="Pfam" id="PF01070"/>
    </source>
</evidence>
<sequence length="353" mass="38448">MSRQERKMEHVNLAKNTSSITPNSDFDAIRLVHRSFPETSVDEVSLMTSICSIEFLSPIYINAMTGGSHETGQINEAFAKIARATGMAMAVGSQHAGIRDPQVAESYRIVRRVNPSGIVMANIGAGAPPDYAKKAVDMLEAQLLQVHVNAPQELVMPEGDRDFHGWLKNVERMVQLSPVPVIVKEVGFGISRETIRQLRDIGVTAIDVGGRGGTDFTWIENQRRADKTYDYLRGWGLSTVTSLLESHQAEQDMAVCASGGIRHPLDALKSFALGASAVGIAGPVLRSLLHDGVEQTISMLQSWQAELRTLMTMVGATSIPAMSDVPLVILGDVKTWCDVRGIDVTHFARRGQS</sequence>
<dbReference type="InterPro" id="IPR000262">
    <property type="entry name" value="FMN-dep_DH"/>
</dbReference>
<name>A0ABY6Z5A1_9BACL</name>
<feature type="binding site" evidence="11">
    <location>
        <position position="214"/>
    </location>
    <ligand>
        <name>FMN</name>
        <dbReference type="ChEBI" id="CHEBI:58210"/>
    </ligand>
</feature>
<dbReference type="PANTHER" id="PTHR43665">
    <property type="entry name" value="ISOPENTENYL-DIPHOSPHATE DELTA-ISOMERASE"/>
    <property type="match status" value="1"/>
</dbReference>
<keyword evidence="3 11" id="KW-0285">Flavoprotein</keyword>
<feature type="binding site" evidence="11">
    <location>
        <position position="93"/>
    </location>
    <ligand>
        <name>FMN</name>
        <dbReference type="ChEBI" id="CHEBI:58210"/>
    </ligand>
</feature>
<dbReference type="RefSeq" id="WP_268045355.1">
    <property type="nucleotide sequence ID" value="NZ_CP104064.1"/>
</dbReference>
<dbReference type="GO" id="GO:0004452">
    <property type="term" value="F:isopentenyl-diphosphate delta-isomerase activity"/>
    <property type="evidence" value="ECO:0007669"/>
    <property type="project" value="UniProtKB-EC"/>
</dbReference>
<feature type="binding site" evidence="11">
    <location>
        <position position="152"/>
    </location>
    <ligand>
        <name>substrate</name>
    </ligand>
</feature>
<organism evidence="13 14">
    <name type="scientific">Alicyclobacillus dauci</name>
    <dbReference type="NCBI Taxonomy" id="1475485"/>
    <lineage>
        <taxon>Bacteria</taxon>
        <taxon>Bacillati</taxon>
        <taxon>Bacillota</taxon>
        <taxon>Bacilli</taxon>
        <taxon>Bacillales</taxon>
        <taxon>Alicyclobacillaceae</taxon>
        <taxon>Alicyclobacillus</taxon>
    </lineage>
</organism>
<evidence type="ECO:0000256" key="10">
    <source>
        <dbReference type="ARBA" id="ARBA00025810"/>
    </source>
</evidence>
<comment type="cofactor">
    <cofactor evidence="1 11">
        <name>FMN</name>
        <dbReference type="ChEBI" id="CHEBI:58210"/>
    </cofactor>
</comment>
<evidence type="ECO:0000256" key="1">
    <source>
        <dbReference type="ARBA" id="ARBA00001917"/>
    </source>
</evidence>
<dbReference type="InterPro" id="IPR011179">
    <property type="entry name" value="IPdP_isomerase"/>
</dbReference>
<evidence type="ECO:0000256" key="4">
    <source>
        <dbReference type="ARBA" id="ARBA00022643"/>
    </source>
</evidence>
<evidence type="ECO:0000256" key="7">
    <source>
        <dbReference type="ARBA" id="ARBA00022857"/>
    </source>
</evidence>
<feature type="binding site" evidence="11">
    <location>
        <begin position="6"/>
        <end position="7"/>
    </location>
    <ligand>
        <name>substrate</name>
    </ligand>
</feature>
<comment type="function">
    <text evidence="11">Involved in the biosynthesis of isoprenoids. Catalyzes the 1,3-allylic rearrangement of the homoallylic substrate isopentenyl (IPP) to its allylic isomer, dimethylallyl diphosphate (DMAPP).</text>
</comment>
<keyword evidence="2 11" id="KW-0963">Cytoplasm</keyword>
<dbReference type="PIRSF" id="PIRSF003314">
    <property type="entry name" value="IPP_isomerase"/>
    <property type="match status" value="1"/>
</dbReference>
<comment type="cofactor">
    <cofactor evidence="11">
        <name>NADPH</name>
        <dbReference type="ChEBI" id="CHEBI:57783"/>
    </cofactor>
</comment>
<keyword evidence="7 11" id="KW-0521">NADP</keyword>
<comment type="subunit">
    <text evidence="10 11">Homooctamer. Dimer of tetramers.</text>
</comment>
<feature type="binding site" evidence="11">
    <location>
        <begin position="63"/>
        <end position="65"/>
    </location>
    <ligand>
        <name>FMN</name>
        <dbReference type="ChEBI" id="CHEBI:58210"/>
    </ligand>
</feature>
<dbReference type="SUPFAM" id="SSF51395">
    <property type="entry name" value="FMN-linked oxidoreductases"/>
    <property type="match status" value="1"/>
</dbReference>
<feature type="binding site" evidence="11">
    <location>
        <position position="122"/>
    </location>
    <ligand>
        <name>FMN</name>
        <dbReference type="ChEBI" id="CHEBI:58210"/>
    </ligand>
</feature>
<dbReference type="HAMAP" id="MF_00354">
    <property type="entry name" value="Idi_2"/>
    <property type="match status" value="1"/>
</dbReference>
<gene>
    <name evidence="11 13" type="primary">fni</name>
    <name evidence="13" type="ORF">NZD86_04800</name>
</gene>
<comment type="cofactor">
    <cofactor evidence="11">
        <name>Mg(2+)</name>
        <dbReference type="ChEBI" id="CHEBI:18420"/>
    </cofactor>
</comment>
<feature type="binding site" evidence="11">
    <location>
        <position position="184"/>
    </location>
    <ligand>
        <name>FMN</name>
        <dbReference type="ChEBI" id="CHEBI:58210"/>
    </ligand>
</feature>
<protein>
    <recommendedName>
        <fullName evidence="11">Isopentenyl-diphosphate delta-isomerase</fullName>
        <shortName evidence="11">IPP isomerase</shortName>
        <ecNumber evidence="11">5.3.3.2</ecNumber>
    </recommendedName>
    <alternativeName>
        <fullName evidence="11">Isopentenyl diphosphate:dimethylallyl diphosphate isomerase</fullName>
    </alternativeName>
    <alternativeName>
        <fullName evidence="11">Isopentenyl pyrophosphate isomerase</fullName>
    </alternativeName>
    <alternativeName>
        <fullName evidence="11">Type 2 isopentenyl diphosphate isomerase</fullName>
        <shortName evidence="11">IDI-2</shortName>
    </alternativeName>
</protein>
<comment type="similarity">
    <text evidence="11">Belongs to the IPP isomerase type 2 family.</text>
</comment>
<evidence type="ECO:0000256" key="5">
    <source>
        <dbReference type="ARBA" id="ARBA00022723"/>
    </source>
</evidence>
<keyword evidence="14" id="KW-1185">Reference proteome</keyword>
<feature type="binding site" evidence="11">
    <location>
        <begin position="260"/>
        <end position="262"/>
    </location>
    <ligand>
        <name>FMN</name>
        <dbReference type="ChEBI" id="CHEBI:58210"/>
    </ligand>
</feature>
<evidence type="ECO:0000313" key="13">
    <source>
        <dbReference type="EMBL" id="WAH37828.1"/>
    </source>
</evidence>
<keyword evidence="5 11" id="KW-0479">Metal-binding</keyword>
<feature type="domain" description="FMN-dependent dehydrogenase" evidence="12">
    <location>
        <begin position="168"/>
        <end position="322"/>
    </location>
</feature>
<accession>A0ABY6Z5A1</accession>
<dbReference type="EMBL" id="CP104064">
    <property type="protein sequence ID" value="WAH37828.1"/>
    <property type="molecule type" value="Genomic_DNA"/>
</dbReference>
<keyword evidence="8 11" id="KW-0414">Isoprene biosynthesis</keyword>
<feature type="binding site" evidence="11">
    <location>
        <begin position="93"/>
        <end position="95"/>
    </location>
    <ligand>
        <name>substrate</name>
    </ligand>
</feature>
<evidence type="ECO:0000256" key="2">
    <source>
        <dbReference type="ARBA" id="ARBA00022490"/>
    </source>
</evidence>
<comment type="subcellular location">
    <subcellularLocation>
        <location evidence="11">Cytoplasm</location>
    </subcellularLocation>
</comment>
<comment type="caution">
    <text evidence="11">Lacks conserved residue(s) required for the propagation of feature annotation.</text>
</comment>
<dbReference type="InterPro" id="IPR013785">
    <property type="entry name" value="Aldolase_TIM"/>
</dbReference>
<feature type="binding site" evidence="11">
    <location>
        <position position="153"/>
    </location>
    <ligand>
        <name>Mg(2+)</name>
        <dbReference type="ChEBI" id="CHEBI:18420"/>
    </ligand>
</feature>
<dbReference type="PANTHER" id="PTHR43665:SF1">
    <property type="entry name" value="ISOPENTENYL-DIPHOSPHATE DELTA-ISOMERASE"/>
    <property type="match status" value="1"/>
</dbReference>
<dbReference type="NCBIfam" id="TIGR02151">
    <property type="entry name" value="IPP_isom_2"/>
    <property type="match status" value="1"/>
</dbReference>
<evidence type="ECO:0000256" key="11">
    <source>
        <dbReference type="HAMAP-Rule" id="MF_00354"/>
    </source>
</evidence>
<keyword evidence="4 11" id="KW-0288">FMN</keyword>
<dbReference type="EC" id="5.3.3.2" evidence="11"/>
<dbReference type="CDD" id="cd02811">
    <property type="entry name" value="IDI-2_FMN"/>
    <property type="match status" value="1"/>
</dbReference>
<evidence type="ECO:0000256" key="6">
    <source>
        <dbReference type="ARBA" id="ARBA00022842"/>
    </source>
</evidence>
<evidence type="ECO:0000256" key="9">
    <source>
        <dbReference type="ARBA" id="ARBA00023235"/>
    </source>
</evidence>
<comment type="catalytic activity">
    <reaction evidence="11">
        <text>isopentenyl diphosphate = dimethylallyl diphosphate</text>
        <dbReference type="Rhea" id="RHEA:23284"/>
        <dbReference type="ChEBI" id="CHEBI:57623"/>
        <dbReference type="ChEBI" id="CHEBI:128769"/>
        <dbReference type="EC" id="5.3.3.2"/>
    </reaction>
</comment>
<evidence type="ECO:0000256" key="8">
    <source>
        <dbReference type="ARBA" id="ARBA00023229"/>
    </source>
</evidence>
<dbReference type="Pfam" id="PF01070">
    <property type="entry name" value="FMN_dh"/>
    <property type="match status" value="1"/>
</dbReference>